<dbReference type="PRINTS" id="PR00414">
    <property type="entry name" value="PPTHIESTRASE"/>
</dbReference>
<dbReference type="InterPro" id="IPR029058">
    <property type="entry name" value="AB_hydrolase_fold"/>
</dbReference>
<dbReference type="EC" id="3.1.2.22" evidence="2"/>
<dbReference type="STRING" id="5762.D2V8G7"/>
<dbReference type="RefSeq" id="XP_002679550.1">
    <property type="nucleotide sequence ID" value="XM_002679504.1"/>
</dbReference>
<evidence type="ECO:0000313" key="10">
    <source>
        <dbReference type="EMBL" id="EFC46806.1"/>
    </source>
</evidence>
<keyword evidence="11" id="KW-1185">Reference proteome</keyword>
<evidence type="ECO:0000256" key="2">
    <source>
        <dbReference type="ARBA" id="ARBA00012423"/>
    </source>
</evidence>
<gene>
    <name evidence="10" type="ORF">NAEGRDRAFT_78993</name>
</gene>
<comment type="similarity">
    <text evidence="1">Belongs to the palmitoyl-protein thioesterase family.</text>
</comment>
<dbReference type="GO" id="GO:0005764">
    <property type="term" value="C:lysosome"/>
    <property type="evidence" value="ECO:0007669"/>
    <property type="project" value="TreeGrafter"/>
</dbReference>
<evidence type="ECO:0000256" key="8">
    <source>
        <dbReference type="ARBA" id="ARBA00031934"/>
    </source>
</evidence>
<sequence>MKERRFMFVLLVVICVFMISTEVESLSVRINPKSQQVAASSSDSIKPIVLWHGMGDSCCFPFSMGKIETLIRSQFNSSNLPYIHSIRIGNNIEEDVENSYLMNANKQVQMACDMLKKDPNLKDGFNAIGFSQGSQFLRAFVQRCNLPKVNNLISIGGQHQGVYGLPKCIGVNHTVCEYIREMLDIGVYWGWVQDSLVQAEYWHDPFNEQEYIDKCIFLPDINNYGRIKNETYKINLKSLNKFVMVKFLQDSFVQPIESEQFEFYQPGQDKRVVPLRESPLYKEDWLGLQEMDKAGKLVFLESNGDHLRFTEQKHISEIEKDLKENELNSRRSNNHKELEIENNESDECGYNPLFRKSKNDTVQELIDEYERGVKVINESERLNEKKRKFSTVSPLYEQKFNKILEMAAETKAKLAKIKEDRRFETNETVKVPKSIVEQAKILRTKFIENIQKDDEGVDEDLTLSALL</sequence>
<dbReference type="Gene3D" id="3.40.50.1820">
    <property type="entry name" value="alpha/beta hydrolase"/>
    <property type="match status" value="1"/>
</dbReference>
<organism evidence="11">
    <name type="scientific">Naegleria gruberi</name>
    <name type="common">Amoeba</name>
    <dbReference type="NCBI Taxonomy" id="5762"/>
    <lineage>
        <taxon>Eukaryota</taxon>
        <taxon>Discoba</taxon>
        <taxon>Heterolobosea</taxon>
        <taxon>Tetramitia</taxon>
        <taxon>Eutetramitia</taxon>
        <taxon>Vahlkampfiidae</taxon>
        <taxon>Naegleria</taxon>
    </lineage>
</organism>
<dbReference type="SUPFAM" id="SSF53474">
    <property type="entry name" value="alpha/beta-Hydrolases"/>
    <property type="match status" value="1"/>
</dbReference>
<dbReference type="PANTHER" id="PTHR11247">
    <property type="entry name" value="PALMITOYL-PROTEIN THIOESTERASE/DOLICHYLDIPHOSPHATASE 1"/>
    <property type="match status" value="1"/>
</dbReference>
<dbReference type="Pfam" id="PF02089">
    <property type="entry name" value="Palm_thioest"/>
    <property type="match status" value="1"/>
</dbReference>
<accession>D2V8G7</accession>
<keyword evidence="6" id="KW-1015">Disulfide bond</keyword>
<keyword evidence="5" id="KW-0378">Hydrolase</keyword>
<dbReference type="eggNOG" id="KOG2541">
    <property type="taxonomic scope" value="Eukaryota"/>
</dbReference>
<dbReference type="InterPro" id="IPR002472">
    <property type="entry name" value="Palm_thioest"/>
</dbReference>
<dbReference type="InParanoid" id="D2V8G7"/>
<proteinExistence type="inferred from homology"/>
<evidence type="ECO:0000256" key="1">
    <source>
        <dbReference type="ARBA" id="ARBA00010758"/>
    </source>
</evidence>
<evidence type="ECO:0000256" key="3">
    <source>
        <dbReference type="ARBA" id="ARBA00014212"/>
    </source>
</evidence>
<feature type="signal peptide" evidence="9">
    <location>
        <begin position="1"/>
        <end position="25"/>
    </location>
</feature>
<evidence type="ECO:0000256" key="4">
    <source>
        <dbReference type="ARBA" id="ARBA00022729"/>
    </source>
</evidence>
<evidence type="ECO:0000256" key="7">
    <source>
        <dbReference type="ARBA" id="ARBA00023180"/>
    </source>
</evidence>
<dbReference type="OrthoDB" id="10263094at2759"/>
<dbReference type="EMBL" id="GG738857">
    <property type="protein sequence ID" value="EFC46806.1"/>
    <property type="molecule type" value="Genomic_DNA"/>
</dbReference>
<dbReference type="Proteomes" id="UP000006671">
    <property type="component" value="Unassembled WGS sequence"/>
</dbReference>
<dbReference type="PANTHER" id="PTHR11247:SF8">
    <property type="entry name" value="PALMITOYL-PROTEIN THIOESTERASE 1"/>
    <property type="match status" value="1"/>
</dbReference>
<evidence type="ECO:0000256" key="5">
    <source>
        <dbReference type="ARBA" id="ARBA00022801"/>
    </source>
</evidence>
<dbReference type="GO" id="GO:0008474">
    <property type="term" value="F:palmitoyl-(protein) hydrolase activity"/>
    <property type="evidence" value="ECO:0007669"/>
    <property type="project" value="UniProtKB-EC"/>
</dbReference>
<reference evidence="10 11" key="1">
    <citation type="journal article" date="2010" name="Cell">
        <title>The genome of Naegleria gruberi illuminates early eukaryotic versatility.</title>
        <authorList>
            <person name="Fritz-Laylin L.K."/>
            <person name="Prochnik S.E."/>
            <person name="Ginger M.L."/>
            <person name="Dacks J.B."/>
            <person name="Carpenter M.L."/>
            <person name="Field M.C."/>
            <person name="Kuo A."/>
            <person name="Paredez A."/>
            <person name="Chapman J."/>
            <person name="Pham J."/>
            <person name="Shu S."/>
            <person name="Neupane R."/>
            <person name="Cipriano M."/>
            <person name="Mancuso J."/>
            <person name="Tu H."/>
            <person name="Salamov A."/>
            <person name="Lindquist E."/>
            <person name="Shapiro H."/>
            <person name="Lucas S."/>
            <person name="Grigoriev I.V."/>
            <person name="Cande W.Z."/>
            <person name="Fulton C."/>
            <person name="Rokhsar D.S."/>
            <person name="Dawson S.C."/>
        </authorList>
    </citation>
    <scope>NUCLEOTIDE SEQUENCE [LARGE SCALE GENOMIC DNA]</scope>
    <source>
        <strain evidence="10 11">NEG-M</strain>
    </source>
</reference>
<dbReference type="GeneID" id="8860006"/>
<dbReference type="FunFam" id="3.40.50.1820:FF:000107">
    <property type="entry name" value="Palmitoyl-protein thioesterase 1"/>
    <property type="match status" value="1"/>
</dbReference>
<evidence type="ECO:0000256" key="6">
    <source>
        <dbReference type="ARBA" id="ARBA00023157"/>
    </source>
</evidence>
<feature type="chain" id="PRO_5003037345" description="Palmitoyl-protein thioesterase 1" evidence="9">
    <location>
        <begin position="26"/>
        <end position="467"/>
    </location>
</feature>
<evidence type="ECO:0000256" key="9">
    <source>
        <dbReference type="SAM" id="SignalP"/>
    </source>
</evidence>
<name>D2V8G7_NAEGR</name>
<dbReference type="AlphaFoldDB" id="D2V8G7"/>
<dbReference type="VEuPathDB" id="AmoebaDB:NAEGRDRAFT_78993"/>
<dbReference type="KEGG" id="ngr:NAEGRDRAFT_78993"/>
<evidence type="ECO:0000313" key="11">
    <source>
        <dbReference type="Proteomes" id="UP000006671"/>
    </source>
</evidence>
<keyword evidence="7" id="KW-0325">Glycoprotein</keyword>
<dbReference type="GO" id="GO:0006898">
    <property type="term" value="P:receptor-mediated endocytosis"/>
    <property type="evidence" value="ECO:0007669"/>
    <property type="project" value="TreeGrafter"/>
</dbReference>
<protein>
    <recommendedName>
        <fullName evidence="3">Palmitoyl-protein thioesterase 1</fullName>
        <ecNumber evidence="2">3.1.2.22</ecNumber>
    </recommendedName>
    <alternativeName>
        <fullName evidence="8">Palmitoyl-protein hydrolase 1</fullName>
    </alternativeName>
</protein>
<keyword evidence="4 9" id="KW-0732">Signal</keyword>